<name>A0AAJ5JQI5_9ENTE</name>
<proteinExistence type="predicted"/>
<evidence type="ECO:0000313" key="3">
    <source>
        <dbReference type="EMBL" id="TFZ41002.1"/>
    </source>
</evidence>
<accession>A0AAJ5JQI5</accession>
<dbReference type="RefSeq" id="WP_135254607.1">
    <property type="nucleotide sequence ID" value="NZ_CP038865.1"/>
</dbReference>
<organism evidence="3 5">
    <name type="scientific">Vagococcus xieshaowenii</name>
    <dbReference type="NCBI Taxonomy" id="2562451"/>
    <lineage>
        <taxon>Bacteria</taxon>
        <taxon>Bacillati</taxon>
        <taxon>Bacillota</taxon>
        <taxon>Bacilli</taxon>
        <taxon>Lactobacillales</taxon>
        <taxon>Enterococcaceae</taxon>
        <taxon>Vagococcus</taxon>
    </lineage>
</organism>
<keyword evidence="1" id="KW-0175">Coiled coil</keyword>
<evidence type="ECO:0000313" key="5">
    <source>
        <dbReference type="Proteomes" id="UP000297725"/>
    </source>
</evidence>
<sequence>MEEALQKLQVAEKENVYKKECLLKELTSYEEEKKQLLAKEKQLLKEEMALLLKEKEALEQKKLEEEKDVLQEKNNQLIEQLTARYDQNNEAAVRAIIERVRETYGRN</sequence>
<dbReference type="EMBL" id="SRHU01000023">
    <property type="protein sequence ID" value="TFZ41002.1"/>
    <property type="molecule type" value="Genomic_DNA"/>
</dbReference>
<reference evidence="2 4" key="2">
    <citation type="journal article" date="2020" name="Int. J. Syst. Evol. Microbiol.">
        <title>Vagococcus xieshaowenii sp. nov., isolated from snow finch (Montifringilla taczanowskii) cloacal content.</title>
        <authorList>
            <person name="Ge Y."/>
            <person name="Yang J."/>
            <person name="Lai X.H."/>
            <person name="Zhang G."/>
            <person name="Jin D."/>
            <person name="Lu S."/>
            <person name="Wang B."/>
            <person name="Huang Y."/>
            <person name="Huang Y."/>
            <person name="Ren Z."/>
            <person name="Zhang X."/>
            <person name="Xu J."/>
        </authorList>
    </citation>
    <scope>NUCLEOTIDE SEQUENCE [LARGE SCALE GENOMIC DNA]</scope>
    <source>
        <strain evidence="4">personal::cf-49</strain>
        <strain evidence="2">Personal::cf-49</strain>
    </source>
</reference>
<gene>
    <name evidence="3" type="ORF">E4031_06355</name>
    <name evidence="2" type="ORF">E4Z98_06740</name>
</gene>
<dbReference type="AlphaFoldDB" id="A0AAJ5JQI5"/>
<evidence type="ECO:0000313" key="2">
    <source>
        <dbReference type="EMBL" id="QCA29022.1"/>
    </source>
</evidence>
<dbReference type="Proteomes" id="UP000296883">
    <property type="component" value="Chromosome"/>
</dbReference>
<protein>
    <submittedName>
        <fullName evidence="3">Uncharacterized protein</fullName>
    </submittedName>
</protein>
<evidence type="ECO:0000256" key="1">
    <source>
        <dbReference type="SAM" id="Coils"/>
    </source>
</evidence>
<reference evidence="3 5" key="1">
    <citation type="submission" date="2019-03" db="EMBL/GenBank/DDBJ databases">
        <title>Vagococcus sp. was isolated fron gut of Carduelis flavirostris.</title>
        <authorList>
            <person name="Ge Y."/>
        </authorList>
    </citation>
    <scope>NUCLEOTIDE SEQUENCE [LARGE SCALE GENOMIC DNA]</scope>
    <source>
        <strain evidence="3 5">CF-210</strain>
    </source>
</reference>
<dbReference type="Proteomes" id="UP000297725">
    <property type="component" value="Unassembled WGS sequence"/>
</dbReference>
<dbReference type="EMBL" id="CP038865">
    <property type="protein sequence ID" value="QCA29022.1"/>
    <property type="molecule type" value="Genomic_DNA"/>
</dbReference>
<keyword evidence="4" id="KW-1185">Reference proteome</keyword>
<feature type="coiled-coil region" evidence="1">
    <location>
        <begin position="19"/>
        <end position="80"/>
    </location>
</feature>
<evidence type="ECO:0000313" key="4">
    <source>
        <dbReference type="Proteomes" id="UP000296883"/>
    </source>
</evidence>